<dbReference type="Pfam" id="PF02515">
    <property type="entry name" value="CoA_transf_3"/>
    <property type="match status" value="1"/>
</dbReference>
<evidence type="ECO:0000313" key="3">
    <source>
        <dbReference type="Proteomes" id="UP001385892"/>
    </source>
</evidence>
<dbReference type="Gene3D" id="3.40.50.10540">
    <property type="entry name" value="Crotonobetainyl-coa:carnitine coa-transferase, domain 1"/>
    <property type="match status" value="1"/>
</dbReference>
<evidence type="ECO:0000256" key="1">
    <source>
        <dbReference type="SAM" id="MobiDB-lite"/>
    </source>
</evidence>
<dbReference type="Proteomes" id="UP001385892">
    <property type="component" value="Unassembled WGS sequence"/>
</dbReference>
<dbReference type="InterPro" id="IPR003673">
    <property type="entry name" value="CoA-Trfase_fam_III"/>
</dbReference>
<proteinExistence type="predicted"/>
<dbReference type="InterPro" id="IPR044855">
    <property type="entry name" value="CoA-Trfase_III_dom3_sf"/>
</dbReference>
<feature type="compositionally biased region" description="Basic and acidic residues" evidence="1">
    <location>
        <begin position="351"/>
        <end position="362"/>
    </location>
</feature>
<dbReference type="RefSeq" id="WP_340342720.1">
    <property type="nucleotide sequence ID" value="NZ_JBBKZT010000005.1"/>
</dbReference>
<dbReference type="InterPro" id="IPR050509">
    <property type="entry name" value="CoA-transferase_III"/>
</dbReference>
<feature type="region of interest" description="Disordered" evidence="1">
    <location>
        <begin position="380"/>
        <end position="402"/>
    </location>
</feature>
<evidence type="ECO:0000313" key="2">
    <source>
        <dbReference type="EMBL" id="MEJ8847595.1"/>
    </source>
</evidence>
<dbReference type="SUPFAM" id="SSF89796">
    <property type="entry name" value="CoA-transferase family III (CaiB/BaiF)"/>
    <property type="match status" value="1"/>
</dbReference>
<feature type="compositionally biased region" description="Polar residues" evidence="1">
    <location>
        <begin position="392"/>
        <end position="402"/>
    </location>
</feature>
<comment type="caution">
    <text evidence="2">The sequence shown here is derived from an EMBL/GenBank/DDBJ whole genome shotgun (WGS) entry which is preliminary data.</text>
</comment>
<name>A0ABU8WL61_9BURK</name>
<keyword evidence="3" id="KW-1185">Reference proteome</keyword>
<accession>A0ABU8WL61</accession>
<dbReference type="EMBL" id="JBBKZT010000005">
    <property type="protein sequence ID" value="MEJ8847595.1"/>
    <property type="molecule type" value="Genomic_DNA"/>
</dbReference>
<dbReference type="Gene3D" id="3.30.1540.10">
    <property type="entry name" value="formyl-coa transferase, domain 3"/>
    <property type="match status" value="1"/>
</dbReference>
<dbReference type="PANTHER" id="PTHR48228">
    <property type="entry name" value="SUCCINYL-COA--D-CITRAMALATE COA-TRANSFERASE"/>
    <property type="match status" value="1"/>
</dbReference>
<gene>
    <name evidence="2" type="ORF">WKW82_13130</name>
</gene>
<feature type="region of interest" description="Disordered" evidence="1">
    <location>
        <begin position="336"/>
        <end position="364"/>
    </location>
</feature>
<reference evidence="2 3" key="1">
    <citation type="submission" date="2024-03" db="EMBL/GenBank/DDBJ databases">
        <title>Novel species of the genus Variovorax.</title>
        <authorList>
            <person name="Liu Q."/>
            <person name="Xin Y.-H."/>
        </authorList>
    </citation>
    <scope>NUCLEOTIDE SEQUENCE [LARGE SCALE GENOMIC DNA]</scope>
    <source>
        <strain evidence="2 3">KACC 18900</strain>
    </source>
</reference>
<organism evidence="2 3">
    <name type="scientific">Variovorax rhizosphaerae</name>
    <dbReference type="NCBI Taxonomy" id="1836200"/>
    <lineage>
        <taxon>Bacteria</taxon>
        <taxon>Pseudomonadati</taxon>
        <taxon>Pseudomonadota</taxon>
        <taxon>Betaproteobacteria</taxon>
        <taxon>Burkholderiales</taxon>
        <taxon>Comamonadaceae</taxon>
        <taxon>Variovorax</taxon>
    </lineage>
</organism>
<dbReference type="InterPro" id="IPR023606">
    <property type="entry name" value="CoA-Trfase_III_dom_1_sf"/>
</dbReference>
<dbReference type="PANTHER" id="PTHR48228:SF5">
    <property type="entry name" value="ALPHA-METHYLACYL-COA RACEMASE"/>
    <property type="match status" value="1"/>
</dbReference>
<sequence length="402" mass="42391">MGVLSGIRVLEFEAIGPGPFGTMLLADMGADVIRIDRPVAHSDLGPKASGPRIDITGRGRRSVTLDLKKPEAVATALELIERADVVIEGFRPGAMERLGLGPDVALKRNPKLVYGRMTGWGQTGPLADRAGHDLNYIALSGVLSGIGPAGGKPAVPLNLVGDYGGGGMLLAMGVLAALLNVQRGGVGQVVDAAMIEGAAQLGAVFWGMIASGNWKEERGTNWLDSGAPWYDTYATSDGHYMTVGAVEGRFYAELIDKLGLADAGLPSQHDRKGWPQLRAAFEMVFASRTRAQWCDVFEGSDACVAPVLGFGEAPNHAQHRARGSFIEVGGVVQPGPAPRFSATPSALPRSAPDRGEHGREALGDWGFDADTIARLQRQGLGLRPDGVKPNPDYSTIQQEQAA</sequence>
<protein>
    <submittedName>
        <fullName evidence="2">CaiB/BaiF CoA-transferase family protein</fullName>
    </submittedName>
</protein>